<dbReference type="InterPro" id="IPR025533">
    <property type="entry name" value="DUF4419"/>
</dbReference>
<name>A0ABN7XG87_GIGMA</name>
<keyword evidence="2" id="KW-1185">Reference proteome</keyword>
<evidence type="ECO:0000313" key="1">
    <source>
        <dbReference type="EMBL" id="CAG8853962.1"/>
    </source>
</evidence>
<dbReference type="PANTHER" id="PTHR31252">
    <property type="entry name" value="DUF4419 DOMAIN-CONTAINING PROTEIN"/>
    <property type="match status" value="1"/>
</dbReference>
<accession>A0ABN7XG87</accession>
<comment type="caution">
    <text evidence="1">The sequence shown here is derived from an EMBL/GenBank/DDBJ whole genome shotgun (WGS) entry which is preliminary data.</text>
</comment>
<reference evidence="1 2" key="1">
    <citation type="submission" date="2021-06" db="EMBL/GenBank/DDBJ databases">
        <authorList>
            <person name="Kallberg Y."/>
            <person name="Tangrot J."/>
            <person name="Rosling A."/>
        </authorList>
    </citation>
    <scope>NUCLEOTIDE SEQUENCE [LARGE SCALE GENOMIC DNA]</scope>
    <source>
        <strain evidence="1 2">120-4 pot B 10/14</strain>
    </source>
</reference>
<evidence type="ECO:0000313" key="2">
    <source>
        <dbReference type="Proteomes" id="UP000789901"/>
    </source>
</evidence>
<gene>
    <name evidence="1" type="ORF">GMARGA_LOCUS42783</name>
</gene>
<dbReference type="Pfam" id="PF14388">
    <property type="entry name" value="DUF4419"/>
    <property type="match status" value="2"/>
</dbReference>
<sequence>PDDVWLTIAQGVSRHINFNSEKFRSRFVKHEGQQEIFVDITGVIGSNLEGKLGQKFYHCGTQCGIPKITLEGTIEDWIKLQEKVIQLRKLKLELDFWLDRLELVILKLVTTYRGEIDEDFWSKIMNKYEGFGSGNDTYLSGWILAFFPYDRTGSAIHQYDINFDNFPPPGTVE</sequence>
<organism evidence="1 2">
    <name type="scientific">Gigaspora margarita</name>
    <dbReference type="NCBI Taxonomy" id="4874"/>
    <lineage>
        <taxon>Eukaryota</taxon>
        <taxon>Fungi</taxon>
        <taxon>Fungi incertae sedis</taxon>
        <taxon>Mucoromycota</taxon>
        <taxon>Glomeromycotina</taxon>
        <taxon>Glomeromycetes</taxon>
        <taxon>Diversisporales</taxon>
        <taxon>Gigasporaceae</taxon>
        <taxon>Gigaspora</taxon>
    </lineage>
</organism>
<feature type="non-terminal residue" evidence="1">
    <location>
        <position position="173"/>
    </location>
</feature>
<feature type="non-terminal residue" evidence="1">
    <location>
        <position position="1"/>
    </location>
</feature>
<dbReference type="PANTHER" id="PTHR31252:SF11">
    <property type="entry name" value="DUF4419 DOMAIN-CONTAINING PROTEIN"/>
    <property type="match status" value="1"/>
</dbReference>
<dbReference type="EMBL" id="CAJVQB010131481">
    <property type="protein sequence ID" value="CAG8853962.1"/>
    <property type="molecule type" value="Genomic_DNA"/>
</dbReference>
<proteinExistence type="predicted"/>
<protein>
    <submittedName>
        <fullName evidence="1">5524_t:CDS:1</fullName>
    </submittedName>
</protein>
<dbReference type="Proteomes" id="UP000789901">
    <property type="component" value="Unassembled WGS sequence"/>
</dbReference>